<dbReference type="InterPro" id="IPR020568">
    <property type="entry name" value="Ribosomal_Su5_D2-typ_SF"/>
</dbReference>
<evidence type="ECO:0000256" key="2">
    <source>
        <dbReference type="ARBA" id="ARBA00022741"/>
    </source>
</evidence>
<proteinExistence type="inferred from homology"/>
<gene>
    <name evidence="7" type="ORF">CXG81DRAFT_1123</name>
</gene>
<evidence type="ECO:0000313" key="7">
    <source>
        <dbReference type="EMBL" id="RKP03285.1"/>
    </source>
</evidence>
<organism evidence="7 8">
    <name type="scientific">Caulochytrium protostelioides</name>
    <dbReference type="NCBI Taxonomy" id="1555241"/>
    <lineage>
        <taxon>Eukaryota</taxon>
        <taxon>Fungi</taxon>
        <taxon>Fungi incertae sedis</taxon>
        <taxon>Chytridiomycota</taxon>
        <taxon>Chytridiomycota incertae sedis</taxon>
        <taxon>Chytridiomycetes</taxon>
        <taxon>Caulochytriales</taxon>
        <taxon>Caulochytriaceae</taxon>
        <taxon>Caulochytrium</taxon>
    </lineage>
</organism>
<comment type="similarity">
    <text evidence="1">Belongs to the heat shock protein 90 family.</text>
</comment>
<name>A0A4P9XCV5_9FUNG</name>
<dbReference type="OrthoDB" id="28737at2759"/>
<feature type="binding site" evidence="5">
    <location>
        <position position="388"/>
    </location>
    <ligand>
        <name>ATP</name>
        <dbReference type="ChEBI" id="CHEBI:30616"/>
    </ligand>
</feature>
<dbReference type="EMBL" id="ML014125">
    <property type="protein sequence ID" value="RKP03285.1"/>
    <property type="molecule type" value="Genomic_DNA"/>
</dbReference>
<dbReference type="InterPro" id="IPR036890">
    <property type="entry name" value="HATPase_C_sf"/>
</dbReference>
<feature type="binding site" evidence="5">
    <location>
        <position position="30"/>
    </location>
    <ligand>
        <name>ATP</name>
        <dbReference type="ChEBI" id="CHEBI:30616"/>
    </ligand>
</feature>
<dbReference type="SUPFAM" id="SSF55874">
    <property type="entry name" value="ATPase domain of HSP90 chaperone/DNA topoisomerase II/histidine kinase"/>
    <property type="match status" value="1"/>
</dbReference>
<feature type="binding site" evidence="5">
    <location>
        <position position="89"/>
    </location>
    <ligand>
        <name>ATP</name>
        <dbReference type="ChEBI" id="CHEBI:30616"/>
    </ligand>
</feature>
<dbReference type="GO" id="GO:0051082">
    <property type="term" value="F:unfolded protein binding"/>
    <property type="evidence" value="ECO:0007669"/>
    <property type="project" value="InterPro"/>
</dbReference>
<evidence type="ECO:0000256" key="6">
    <source>
        <dbReference type="SAM" id="Coils"/>
    </source>
</evidence>
<dbReference type="Pfam" id="PF00183">
    <property type="entry name" value="HSP90"/>
    <property type="match status" value="1"/>
</dbReference>
<feature type="coiled-coil region" evidence="6">
    <location>
        <begin position="220"/>
        <end position="254"/>
    </location>
</feature>
<dbReference type="FunFam" id="3.30.565.10:FF:000005">
    <property type="entry name" value="Heat shock protein 90"/>
    <property type="match status" value="1"/>
</dbReference>
<feature type="binding site" evidence="5">
    <location>
        <position position="34"/>
    </location>
    <ligand>
        <name>ATP</name>
        <dbReference type="ChEBI" id="CHEBI:30616"/>
    </ligand>
</feature>
<keyword evidence="4" id="KW-0143">Chaperone</keyword>
<dbReference type="InterPro" id="IPR020575">
    <property type="entry name" value="Hsp90_N"/>
</dbReference>
<evidence type="ECO:0000313" key="8">
    <source>
        <dbReference type="Proteomes" id="UP000274922"/>
    </source>
</evidence>
<dbReference type="STRING" id="1555241.A0A4P9XCV5"/>
<reference evidence="8" key="1">
    <citation type="journal article" date="2018" name="Nat. Microbiol.">
        <title>Leveraging single-cell genomics to expand the fungal tree of life.</title>
        <authorList>
            <person name="Ahrendt S.R."/>
            <person name="Quandt C.A."/>
            <person name="Ciobanu D."/>
            <person name="Clum A."/>
            <person name="Salamov A."/>
            <person name="Andreopoulos B."/>
            <person name="Cheng J.F."/>
            <person name="Woyke T."/>
            <person name="Pelin A."/>
            <person name="Henrissat B."/>
            <person name="Reynolds N.K."/>
            <person name="Benny G.L."/>
            <person name="Smith M.E."/>
            <person name="James T.Y."/>
            <person name="Grigoriev I.V."/>
        </authorList>
    </citation>
    <scope>NUCLEOTIDE SEQUENCE [LARGE SCALE GENOMIC DNA]</scope>
    <source>
        <strain evidence="8">ATCC 52028</strain>
    </source>
</reference>
<keyword evidence="6" id="KW-0175">Coiled coil</keyword>
<dbReference type="PANTHER" id="PTHR11528">
    <property type="entry name" value="HEAT SHOCK PROTEIN 90 FAMILY MEMBER"/>
    <property type="match status" value="1"/>
</dbReference>
<evidence type="ECO:0000256" key="5">
    <source>
        <dbReference type="PIRSR" id="PIRSR002583-1"/>
    </source>
</evidence>
<dbReference type="SUPFAM" id="SSF54211">
    <property type="entry name" value="Ribosomal protein S5 domain 2-like"/>
    <property type="match status" value="1"/>
</dbReference>
<dbReference type="GO" id="GO:0005524">
    <property type="term" value="F:ATP binding"/>
    <property type="evidence" value="ECO:0007669"/>
    <property type="project" value="UniProtKB-KW"/>
</dbReference>
<dbReference type="Proteomes" id="UP000274922">
    <property type="component" value="Unassembled WGS sequence"/>
</dbReference>
<evidence type="ECO:0000256" key="3">
    <source>
        <dbReference type="ARBA" id="ARBA00022840"/>
    </source>
</evidence>
<keyword evidence="2 5" id="KW-0547">Nucleotide-binding</keyword>
<dbReference type="PIRSF" id="PIRSF002583">
    <property type="entry name" value="Hsp90"/>
    <property type="match status" value="1"/>
</dbReference>
<keyword evidence="3 5" id="KW-0067">ATP-binding</keyword>
<dbReference type="Pfam" id="PF13589">
    <property type="entry name" value="HATPase_c_3"/>
    <property type="match status" value="1"/>
</dbReference>
<dbReference type="Gene3D" id="3.30.230.80">
    <property type="match status" value="1"/>
</dbReference>
<dbReference type="GO" id="GO:0016887">
    <property type="term" value="F:ATP hydrolysis activity"/>
    <property type="evidence" value="ECO:0007669"/>
    <property type="project" value="InterPro"/>
</dbReference>
<dbReference type="PRINTS" id="PR00775">
    <property type="entry name" value="HEATSHOCK90"/>
</dbReference>
<feature type="binding site" evidence="5">
    <location>
        <position position="95"/>
    </location>
    <ligand>
        <name>ATP</name>
        <dbReference type="ChEBI" id="CHEBI:30616"/>
    </ligand>
</feature>
<feature type="binding site" evidence="5">
    <location>
        <position position="76"/>
    </location>
    <ligand>
        <name>ATP</name>
        <dbReference type="ChEBI" id="CHEBI:30616"/>
    </ligand>
</feature>
<dbReference type="Gene3D" id="3.30.565.10">
    <property type="entry name" value="Histidine kinase-like ATPase, C-terminal domain"/>
    <property type="match status" value="1"/>
</dbReference>
<sequence>EKHQFETEVNQMMHLIINSVYKTKEIFLRELISNASDAINKIRFMALTQPEVMAAKPELEIRIVADAKHRRLIIRDTGVGMTKDELRRNLGTIAKSGTSDFIQKLQNNTADISQIGQFGVGFYSAFLVADRVTVASKNPTEDMQYVWQSTSVNQFQIMEDPRGNTLGRGSEITLFLKPEAAEYLQESRLRELVKKHSEFTQFPIYLWSAKSETHDEPDEAAIAEAKHKLAELDAKKAEKAAAKQKDADDDAREELEEQLKATKSVTTTSNAWDLVNQNKPIWMHNPRDLTEDQYQEFYKTFYKSSANYTHVAHFKGEGQVEFRSMLFLPDKPPAGFLTREPDANTASPIKLFVKRVFITDELLNFLPRWLTFMRGLIDSDDLPLNVSRETLQQSSALRTIKRRIISKALDMFGEVADRGPKEADQLMTHFGTALKLGALEDQASRAKLIKIIRFTSSTLKANATSPEDVTTTTLDGYVSRMRVGQKQIFYLTGVTPEEVERSPFVEVIVERGYEVLYMTDPIDDYLVNAYTEHDGYKLQHVGKDGLEFGDETDEEKKSLKQHETEYKPLAEYLSSLLSAHIGSVKISTRLTKAPLALVANAYGLTGSMERIMQAQALAGQADGMAEMYKHMKKILEINPYHPIIRKMLERAKALPPKEEGSPKKGSADRALDQIAKVLFHAAAIRSGFGIEKPAVFASQLERVVRTALD</sequence>
<accession>A0A4P9XCV5</accession>
<dbReference type="Gene3D" id="3.40.50.11260">
    <property type="match status" value="1"/>
</dbReference>
<evidence type="ECO:0000256" key="1">
    <source>
        <dbReference type="ARBA" id="ARBA00008239"/>
    </source>
</evidence>
<protein>
    <submittedName>
        <fullName evidence="7">Uncharacterized protein</fullName>
    </submittedName>
</protein>
<feature type="non-terminal residue" evidence="7">
    <location>
        <position position="1"/>
    </location>
</feature>
<dbReference type="HAMAP" id="MF_00505">
    <property type="entry name" value="HSP90"/>
    <property type="match status" value="1"/>
</dbReference>
<dbReference type="CDD" id="cd16927">
    <property type="entry name" value="HATPase_Hsp90-like"/>
    <property type="match status" value="1"/>
</dbReference>
<feature type="non-terminal residue" evidence="7">
    <location>
        <position position="709"/>
    </location>
</feature>
<dbReference type="Gene3D" id="1.20.120.790">
    <property type="entry name" value="Heat shock protein 90, C-terminal domain"/>
    <property type="match status" value="1"/>
</dbReference>
<feature type="binding site" evidence="5">
    <location>
        <begin position="117"/>
        <end position="122"/>
    </location>
    <ligand>
        <name>ATP</name>
        <dbReference type="ChEBI" id="CHEBI:30616"/>
    </ligand>
</feature>
<feature type="binding site" evidence="5">
    <location>
        <position position="81"/>
    </location>
    <ligand>
        <name>ATP</name>
        <dbReference type="ChEBI" id="CHEBI:30616"/>
    </ligand>
</feature>
<dbReference type="AlphaFoldDB" id="A0A4P9XCV5"/>
<dbReference type="InterPro" id="IPR037196">
    <property type="entry name" value="HSP90_C"/>
</dbReference>
<keyword evidence="8" id="KW-1185">Reference proteome</keyword>
<evidence type="ECO:0000256" key="4">
    <source>
        <dbReference type="ARBA" id="ARBA00023186"/>
    </source>
</evidence>
<feature type="binding site" evidence="5">
    <location>
        <begin position="96"/>
        <end position="97"/>
    </location>
    <ligand>
        <name>ATP</name>
        <dbReference type="ChEBI" id="CHEBI:30616"/>
    </ligand>
</feature>
<dbReference type="InterPro" id="IPR001404">
    <property type="entry name" value="Hsp90_fam"/>
</dbReference>
<dbReference type="NCBIfam" id="NF003555">
    <property type="entry name" value="PRK05218.1"/>
    <property type="match status" value="1"/>
</dbReference>
<dbReference type="SUPFAM" id="SSF110942">
    <property type="entry name" value="HSP90 C-terminal domain"/>
    <property type="match status" value="1"/>
</dbReference>
<dbReference type="GO" id="GO:0140662">
    <property type="term" value="F:ATP-dependent protein folding chaperone"/>
    <property type="evidence" value="ECO:0007669"/>
    <property type="project" value="InterPro"/>
</dbReference>